<dbReference type="EMBL" id="CP138895">
    <property type="protein sequence ID" value="WPK24846.1"/>
    <property type="molecule type" value="Genomic_DNA"/>
</dbReference>
<protein>
    <submittedName>
        <fullName evidence="1">Uncharacterized protein</fullName>
    </submittedName>
</protein>
<name>A0AAX4H9B1_9ASCO</name>
<dbReference type="AlphaFoldDB" id="A0AAX4H9B1"/>
<keyword evidence="2" id="KW-1185">Reference proteome</keyword>
<reference evidence="1 2" key="1">
    <citation type="submission" date="2023-10" db="EMBL/GenBank/DDBJ databases">
        <title>Draft Genome Sequence of Candida saopaulonensis from a very Premature Infant with Sepsis.</title>
        <authorList>
            <person name="Ning Y."/>
            <person name="Dai R."/>
            <person name="Xiao M."/>
            <person name="Xu Y."/>
            <person name="Yan Q."/>
            <person name="Zhang L."/>
        </authorList>
    </citation>
    <scope>NUCLEOTIDE SEQUENCE [LARGE SCALE GENOMIC DNA]</scope>
    <source>
        <strain evidence="1 2">19XY460</strain>
    </source>
</reference>
<proteinExistence type="predicted"/>
<dbReference type="Proteomes" id="UP001338582">
    <property type="component" value="Chromosome 2"/>
</dbReference>
<dbReference type="GeneID" id="88173206"/>
<organism evidence="1 2">
    <name type="scientific">Australozyma saopauloensis</name>
    <dbReference type="NCBI Taxonomy" id="291208"/>
    <lineage>
        <taxon>Eukaryota</taxon>
        <taxon>Fungi</taxon>
        <taxon>Dikarya</taxon>
        <taxon>Ascomycota</taxon>
        <taxon>Saccharomycotina</taxon>
        <taxon>Pichiomycetes</taxon>
        <taxon>Metschnikowiaceae</taxon>
        <taxon>Australozyma</taxon>
    </lineage>
</organism>
<gene>
    <name evidence="1" type="ORF">PUMCH_002141</name>
</gene>
<dbReference type="KEGG" id="asau:88173206"/>
<evidence type="ECO:0000313" key="2">
    <source>
        <dbReference type="Proteomes" id="UP001338582"/>
    </source>
</evidence>
<sequence>MRVSIRRVSLLRHFHQASPRLFHASPLFKSQFFSSNDSTGEKSLTAASIAKSDELSRQCVSGSTHFSYRSFLDPSNSLPEVEITSPVIKALASLMTFKKVSLWQQVCQKNIEEPSAVGSVIEFHSGMAEIELGVVLQPPTSIFHHFHNRMIVLTMNNELKRVHPQDVTFVANEVFQPEWIRSLDIILNRFIETFAPRAELVQLVHYFLATSRSFSPIIDELSPRLHSHIASESGTAPVTILKLVNMISLFKPVHCENYLEQSAFLMAIHSHLCSDFQHWMVPGCMPMERTTNLSSLKFSNSIPYHTLYFATPLPVMSDSIELMEFDQTVLQDFNALASDILKRKPSFDDLTVLFSIWKESKFKPILNMIKFAIIYPHPGLLKQLANCKLLGTTPLTQKSLYDFMVSLGVYENLENAMTDPLLSSNLLASLRQTSLVASSVKDLDNTPLSKIGRASDERNFREHFQHLRKRPYFNDHVMYLLPGQLSMGVSLEKVSTRKYLINIHIVDPATKVTPSSSIFREWALNSAMFVNRFFPNHDSSSPLLPESLLKQMNFTETCSNKTADYFRVGDLNFMEGSKNLPTKFQSCMTVTFAYNPSLQDQLKNMAEKVSISFDNISRSKIIRLDETNLEASLLGESQPSLLKTFRLFNRAKPSEVKEMDLDIDDHQNLKFIETFLKIHFTLRNRNNATAVQPHSGSLIRKVHHFDEENGTIKTDLQLSRSSPEQRALFFKSETNMLLGALTAMYCTNNNVPVIFRNQNFADRSGYSEGEGIIIKHKNAFFPEFTAKSYSQTAFARDKNGYVSMPAAKFAYNHLDREQLETGTTGQNIGYGLENGYVNVGDPTENIEAFLNQLQILTHVHFKTVEGSLATDFSRYSHLKALGYQLHGSLDQSVLQGHTAELDCAQMAANYYQQKSERYWILRKLETEPEILDKYSCVVTRVHEEGIVLTRNNSSARSGFELRPDVTVTTSGYCEELRMEVFVVIPANSPNAIGTEIIAKTIVYVDAISGILVLE</sequence>
<accession>A0AAX4H9B1</accession>
<evidence type="ECO:0000313" key="1">
    <source>
        <dbReference type="EMBL" id="WPK24846.1"/>
    </source>
</evidence>
<dbReference type="RefSeq" id="XP_062877229.1">
    <property type="nucleotide sequence ID" value="XM_063021159.1"/>
</dbReference>